<dbReference type="EMBL" id="CP122961">
    <property type="protein sequence ID" value="WGI23658.1"/>
    <property type="molecule type" value="Genomic_DNA"/>
</dbReference>
<gene>
    <name evidence="1" type="ORF">QEN58_09840</name>
</gene>
<name>A0ABY8LJV3_9GAMM</name>
<dbReference type="Proteomes" id="UP001179830">
    <property type="component" value="Chromosome"/>
</dbReference>
<sequence>MKTRQQSLLDWLRDATDDQVHQTGTTRAYLRQIAYGHKQASPEIAARIECATAALCTRKALRPRDWQTIWPELVASSHQHIRCGDACASVSKS</sequence>
<keyword evidence="2" id="KW-1185">Reference proteome</keyword>
<reference evidence="1" key="1">
    <citation type="submission" date="2023-04" db="EMBL/GenBank/DDBJ databases">
        <title>Complete genome sequence of Halomonas alkaliantarctica MSP3 isolated from marine sediment, Jeju Island.</title>
        <authorList>
            <person name="Park S.-J."/>
        </authorList>
    </citation>
    <scope>NUCLEOTIDE SEQUENCE</scope>
    <source>
        <strain evidence="1">MSP3</strain>
    </source>
</reference>
<evidence type="ECO:0000313" key="1">
    <source>
        <dbReference type="EMBL" id="WGI23658.1"/>
    </source>
</evidence>
<organism evidence="1 2">
    <name type="scientific">Halomonas alkaliantarctica</name>
    <dbReference type="NCBI Taxonomy" id="232346"/>
    <lineage>
        <taxon>Bacteria</taxon>
        <taxon>Pseudomonadati</taxon>
        <taxon>Pseudomonadota</taxon>
        <taxon>Gammaproteobacteria</taxon>
        <taxon>Oceanospirillales</taxon>
        <taxon>Halomonadaceae</taxon>
        <taxon>Halomonas</taxon>
    </lineage>
</organism>
<accession>A0ABY8LJV3</accession>
<evidence type="ECO:0008006" key="3">
    <source>
        <dbReference type="Google" id="ProtNLM"/>
    </source>
</evidence>
<dbReference type="RefSeq" id="WP_280103518.1">
    <property type="nucleotide sequence ID" value="NZ_CP122961.1"/>
</dbReference>
<proteinExistence type="predicted"/>
<evidence type="ECO:0000313" key="2">
    <source>
        <dbReference type="Proteomes" id="UP001179830"/>
    </source>
</evidence>
<protein>
    <recommendedName>
        <fullName evidence="3">YdaS antitoxin of YdaST toxin-antitoxin system</fullName>
    </recommendedName>
</protein>